<dbReference type="Proteomes" id="UP001289374">
    <property type="component" value="Unassembled WGS sequence"/>
</dbReference>
<reference evidence="1" key="2">
    <citation type="journal article" date="2024" name="Plant">
        <title>Genomic evolution and insights into agronomic trait innovations of Sesamum species.</title>
        <authorList>
            <person name="Miao H."/>
            <person name="Wang L."/>
            <person name="Qu L."/>
            <person name="Liu H."/>
            <person name="Sun Y."/>
            <person name="Le M."/>
            <person name="Wang Q."/>
            <person name="Wei S."/>
            <person name="Zheng Y."/>
            <person name="Lin W."/>
            <person name="Duan Y."/>
            <person name="Cao H."/>
            <person name="Xiong S."/>
            <person name="Wang X."/>
            <person name="Wei L."/>
            <person name="Li C."/>
            <person name="Ma Q."/>
            <person name="Ju M."/>
            <person name="Zhao R."/>
            <person name="Li G."/>
            <person name="Mu C."/>
            <person name="Tian Q."/>
            <person name="Mei H."/>
            <person name="Zhang T."/>
            <person name="Gao T."/>
            <person name="Zhang H."/>
        </authorList>
    </citation>
    <scope>NUCLEOTIDE SEQUENCE</scope>
    <source>
        <strain evidence="1">K16</strain>
    </source>
</reference>
<dbReference type="EMBL" id="JACGWL010000011">
    <property type="protein sequence ID" value="KAK4391532.1"/>
    <property type="molecule type" value="Genomic_DNA"/>
</dbReference>
<reference evidence="1" key="1">
    <citation type="submission" date="2020-06" db="EMBL/GenBank/DDBJ databases">
        <authorList>
            <person name="Li T."/>
            <person name="Hu X."/>
            <person name="Zhang T."/>
            <person name="Song X."/>
            <person name="Zhang H."/>
            <person name="Dai N."/>
            <person name="Sheng W."/>
            <person name="Hou X."/>
            <person name="Wei L."/>
        </authorList>
    </citation>
    <scope>NUCLEOTIDE SEQUENCE</scope>
    <source>
        <strain evidence="1">K16</strain>
        <tissue evidence="1">Leaf</tissue>
    </source>
</reference>
<name>A0AAE2BN42_9LAMI</name>
<evidence type="ECO:0000313" key="2">
    <source>
        <dbReference type="Proteomes" id="UP001289374"/>
    </source>
</evidence>
<sequence>MIEGSSIREHGMTMLSLVEKLKDLQANFEKEETYVNVILQSLPPFFDQFIINYNMNGLEKSFHELINMLVHYEAKIEKSALSVLVRETSTSKAKGKVVERDKRKKDEMSSTIASTLSTAVTQLERDKGKRKRIRQSRISTDVCIYCREKCH</sequence>
<accession>A0AAE2BN42</accession>
<evidence type="ECO:0000313" key="1">
    <source>
        <dbReference type="EMBL" id="KAK4391532.1"/>
    </source>
</evidence>
<keyword evidence="2" id="KW-1185">Reference proteome</keyword>
<dbReference type="Pfam" id="PF14223">
    <property type="entry name" value="Retrotran_gag_2"/>
    <property type="match status" value="1"/>
</dbReference>
<proteinExistence type="predicted"/>
<evidence type="ECO:0008006" key="3">
    <source>
        <dbReference type="Google" id="ProtNLM"/>
    </source>
</evidence>
<dbReference type="AlphaFoldDB" id="A0AAE2BN42"/>
<protein>
    <recommendedName>
        <fullName evidence="3">Zinc finger, CCHC-type</fullName>
    </recommendedName>
</protein>
<organism evidence="1 2">
    <name type="scientific">Sesamum angolense</name>
    <dbReference type="NCBI Taxonomy" id="2727404"/>
    <lineage>
        <taxon>Eukaryota</taxon>
        <taxon>Viridiplantae</taxon>
        <taxon>Streptophyta</taxon>
        <taxon>Embryophyta</taxon>
        <taxon>Tracheophyta</taxon>
        <taxon>Spermatophyta</taxon>
        <taxon>Magnoliopsida</taxon>
        <taxon>eudicotyledons</taxon>
        <taxon>Gunneridae</taxon>
        <taxon>Pentapetalae</taxon>
        <taxon>asterids</taxon>
        <taxon>lamiids</taxon>
        <taxon>Lamiales</taxon>
        <taxon>Pedaliaceae</taxon>
        <taxon>Sesamum</taxon>
    </lineage>
</organism>
<gene>
    <name evidence="1" type="ORF">Sango_1931000</name>
</gene>
<comment type="caution">
    <text evidence="1">The sequence shown here is derived from an EMBL/GenBank/DDBJ whole genome shotgun (WGS) entry which is preliminary data.</text>
</comment>